<evidence type="ECO:0000313" key="2">
    <source>
        <dbReference type="EMBL" id="TVO78556.1"/>
    </source>
</evidence>
<accession>A0A557SMB2</accession>
<dbReference type="InterPro" id="IPR011008">
    <property type="entry name" value="Dimeric_a/b-barrel"/>
</dbReference>
<dbReference type="PANTHER" id="PTHR34474:SF2">
    <property type="entry name" value="SIGNAL TRANSDUCTION PROTEIN TRAP"/>
    <property type="match status" value="1"/>
</dbReference>
<comment type="caution">
    <text evidence="2">The sequence shown here is derived from an EMBL/GenBank/DDBJ whole genome shotgun (WGS) entry which is preliminary data.</text>
</comment>
<organism evidence="2 3">
    <name type="scientific">Denitromonas halophila</name>
    <dbReference type="NCBI Taxonomy" id="1629404"/>
    <lineage>
        <taxon>Bacteria</taxon>
        <taxon>Pseudomonadati</taxon>
        <taxon>Pseudomonadota</taxon>
        <taxon>Betaproteobacteria</taxon>
        <taxon>Rhodocyclales</taxon>
        <taxon>Zoogloeaceae</taxon>
        <taxon>Denitromonas</taxon>
    </lineage>
</organism>
<name>A0A557SMB2_9RHOO</name>
<proteinExistence type="predicted"/>
<feature type="domain" description="ABM" evidence="1">
    <location>
        <begin position="2"/>
        <end position="91"/>
    </location>
</feature>
<keyword evidence="2" id="KW-0560">Oxidoreductase</keyword>
<dbReference type="GO" id="GO:0004497">
    <property type="term" value="F:monooxygenase activity"/>
    <property type="evidence" value="ECO:0007669"/>
    <property type="project" value="UniProtKB-KW"/>
</dbReference>
<evidence type="ECO:0000313" key="3">
    <source>
        <dbReference type="Proteomes" id="UP000318349"/>
    </source>
</evidence>
<dbReference type="InterPro" id="IPR007138">
    <property type="entry name" value="ABM_dom"/>
</dbReference>
<evidence type="ECO:0000259" key="1">
    <source>
        <dbReference type="PROSITE" id="PS51725"/>
    </source>
</evidence>
<dbReference type="InterPro" id="IPR050404">
    <property type="entry name" value="Heme-degrading_MO"/>
</dbReference>
<sequence>MFVAVSRFVIANGMEEAVRAAFVHRPHGVDSAPGFQRMEVLRPMGEPAEFWLMTWWDDEATFDAWHHSHAFKDAHKGMPPGLRLKPGENHITRFERVAE</sequence>
<dbReference type="PANTHER" id="PTHR34474">
    <property type="entry name" value="SIGNAL TRANSDUCTION PROTEIN TRAP"/>
    <property type="match status" value="1"/>
</dbReference>
<gene>
    <name evidence="2" type="ORF">FHP89_05030</name>
</gene>
<keyword evidence="2" id="KW-0503">Monooxygenase</keyword>
<dbReference type="SUPFAM" id="SSF54909">
    <property type="entry name" value="Dimeric alpha+beta barrel"/>
    <property type="match status" value="1"/>
</dbReference>
<reference evidence="2 3" key="1">
    <citation type="submission" date="2019-07" db="EMBL/GenBank/DDBJ databases">
        <title>The pathways for chlorine oxyanion respiration interact through the shared metabolite chlorate.</title>
        <authorList>
            <person name="Barnum T.P."/>
            <person name="Cheng Y."/>
            <person name="Hill K.A."/>
            <person name="Lucas L.N."/>
            <person name="Carlson H.K."/>
            <person name="Coates J.D."/>
        </authorList>
    </citation>
    <scope>NUCLEOTIDE SEQUENCE [LARGE SCALE GENOMIC DNA]</scope>
    <source>
        <strain evidence="2 3">SFB-1</strain>
    </source>
</reference>
<dbReference type="Gene3D" id="3.30.70.100">
    <property type="match status" value="1"/>
</dbReference>
<dbReference type="EMBL" id="VMNI01000005">
    <property type="protein sequence ID" value="TVO78556.1"/>
    <property type="molecule type" value="Genomic_DNA"/>
</dbReference>
<protein>
    <submittedName>
        <fullName evidence="2">Antibiotic biosynthesis monooxygenase</fullName>
    </submittedName>
</protein>
<dbReference type="Pfam" id="PF03992">
    <property type="entry name" value="ABM"/>
    <property type="match status" value="1"/>
</dbReference>
<dbReference type="PROSITE" id="PS51725">
    <property type="entry name" value="ABM"/>
    <property type="match status" value="1"/>
</dbReference>
<dbReference type="Proteomes" id="UP000318349">
    <property type="component" value="Unassembled WGS sequence"/>
</dbReference>
<dbReference type="AlphaFoldDB" id="A0A557SMB2"/>